<dbReference type="Pfam" id="PF08058">
    <property type="entry name" value="NPCC"/>
    <property type="match status" value="1"/>
</dbReference>
<gene>
    <name evidence="3" type="ORF">BDW02DRAFT_551428</name>
</gene>
<dbReference type="GO" id="GO:0030474">
    <property type="term" value="P:spindle pole body duplication"/>
    <property type="evidence" value="ECO:0007669"/>
    <property type="project" value="TreeGrafter"/>
</dbReference>
<reference evidence="3" key="1">
    <citation type="submission" date="2020-01" db="EMBL/GenBank/DDBJ databases">
        <authorList>
            <consortium name="DOE Joint Genome Institute"/>
            <person name="Haridas S."/>
            <person name="Albert R."/>
            <person name="Binder M."/>
            <person name="Bloem J."/>
            <person name="Labutti K."/>
            <person name="Salamov A."/>
            <person name="Andreopoulos B."/>
            <person name="Baker S.E."/>
            <person name="Barry K."/>
            <person name="Bills G."/>
            <person name="Bluhm B.H."/>
            <person name="Cannon C."/>
            <person name="Castanera R."/>
            <person name="Culley D.E."/>
            <person name="Daum C."/>
            <person name="Ezra D."/>
            <person name="Gonzalez J.B."/>
            <person name="Henrissat B."/>
            <person name="Kuo A."/>
            <person name="Liang C."/>
            <person name="Lipzen A."/>
            <person name="Lutzoni F."/>
            <person name="Magnuson J."/>
            <person name="Mondo S."/>
            <person name="Nolan M."/>
            <person name="Ohm R."/>
            <person name="Pangilinan J."/>
            <person name="Park H.-J."/>
            <person name="Ramirez L."/>
            <person name="Alfaro M."/>
            <person name="Sun H."/>
            <person name="Tritt A."/>
            <person name="Yoshinaga Y."/>
            <person name="Zwiers L.-H."/>
            <person name="Turgeon B.G."/>
            <person name="Goodwin S.B."/>
            <person name="Spatafora J.W."/>
            <person name="Crous P.W."/>
            <person name="Grigoriev I.V."/>
        </authorList>
    </citation>
    <scope>NUCLEOTIDE SEQUENCE</scope>
    <source>
        <strain evidence="3">P77</strain>
    </source>
</reference>
<dbReference type="GO" id="GO:0005640">
    <property type="term" value="C:nuclear outer membrane"/>
    <property type="evidence" value="ECO:0007669"/>
    <property type="project" value="TreeGrafter"/>
</dbReference>
<dbReference type="EMBL" id="ML975309">
    <property type="protein sequence ID" value="KAF1833991.1"/>
    <property type="molecule type" value="Genomic_DNA"/>
</dbReference>
<name>A0A6A5KD17_9PLEO</name>
<dbReference type="GO" id="GO:0006606">
    <property type="term" value="P:protein import into nucleus"/>
    <property type="evidence" value="ECO:0007669"/>
    <property type="project" value="TreeGrafter"/>
</dbReference>
<evidence type="ECO:0000313" key="4">
    <source>
        <dbReference type="Proteomes" id="UP000800040"/>
    </source>
</evidence>
<proteinExistence type="predicted"/>
<protein>
    <recommendedName>
        <fullName evidence="5">Nuclear pore complex component</fullName>
    </recommendedName>
</protein>
<dbReference type="InterPro" id="IPR012578">
    <property type="entry name" value="Nucl_pore_cmplx"/>
</dbReference>
<feature type="compositionally biased region" description="Polar residues" evidence="1">
    <location>
        <begin position="196"/>
        <end position="231"/>
    </location>
</feature>
<feature type="compositionally biased region" description="Low complexity" evidence="1">
    <location>
        <begin position="238"/>
        <end position="253"/>
    </location>
</feature>
<dbReference type="OrthoDB" id="429932at2759"/>
<feature type="transmembrane region" description="Helical" evidence="2">
    <location>
        <begin position="99"/>
        <end position="120"/>
    </location>
</feature>
<keyword evidence="2" id="KW-1133">Transmembrane helix</keyword>
<keyword evidence="4" id="KW-1185">Reference proteome</keyword>
<evidence type="ECO:0000313" key="3">
    <source>
        <dbReference type="EMBL" id="KAF1833991.1"/>
    </source>
</evidence>
<evidence type="ECO:0000256" key="2">
    <source>
        <dbReference type="SAM" id="Phobius"/>
    </source>
</evidence>
<feature type="transmembrane region" description="Helical" evidence="2">
    <location>
        <begin position="53"/>
        <end position="70"/>
    </location>
</feature>
<feature type="compositionally biased region" description="Polar residues" evidence="1">
    <location>
        <begin position="169"/>
        <end position="188"/>
    </location>
</feature>
<keyword evidence="2" id="KW-0472">Membrane</keyword>
<dbReference type="Proteomes" id="UP000800040">
    <property type="component" value="Unassembled WGS sequence"/>
</dbReference>
<feature type="region of interest" description="Disordered" evidence="1">
    <location>
        <begin position="154"/>
        <end position="258"/>
    </location>
</feature>
<dbReference type="PANTHER" id="PTHR28003">
    <property type="entry name" value="NUCLEOPORIN POM34"/>
    <property type="match status" value="1"/>
</dbReference>
<feature type="compositionally biased region" description="Low complexity" evidence="1">
    <location>
        <begin position="7"/>
        <end position="28"/>
    </location>
</feature>
<feature type="region of interest" description="Disordered" evidence="1">
    <location>
        <begin position="1"/>
        <end position="34"/>
    </location>
</feature>
<dbReference type="PANTHER" id="PTHR28003:SF1">
    <property type="entry name" value="NUCLEOPORIN POM34"/>
    <property type="match status" value="1"/>
</dbReference>
<dbReference type="AlphaFoldDB" id="A0A6A5KD17"/>
<evidence type="ECO:0000256" key="1">
    <source>
        <dbReference type="SAM" id="MobiDB-lite"/>
    </source>
</evidence>
<keyword evidence="2" id="KW-0812">Transmembrane</keyword>
<sequence length="279" mass="30139">MSVARYTQPATPQTPTTPAAQTEQPYTPNGSWRHPKFDEIARRQYATTFDERNVSAVVLNASFLFLSVYGNSVTSKVKLLDYAATPINAVVKAVPYSNWAVLLVQLVFAANIVLAFLPLVRRYYPDDIADIPLTPSQRAAMGLKAGVHAPPTPGSAYASPNFVTPPRYQRSTPRSSSFSNHENSQGMSGSPRGSLARSTSNSPFAPNNTGSPLFQRTLSGSATRRLSQGSPMGSILFSDSSSSMTPGTPTPSTGRASVGLNNKWLYEKRRDSPKTGVFM</sequence>
<accession>A0A6A5KD17</accession>
<organism evidence="3 4">
    <name type="scientific">Decorospora gaudefroyi</name>
    <dbReference type="NCBI Taxonomy" id="184978"/>
    <lineage>
        <taxon>Eukaryota</taxon>
        <taxon>Fungi</taxon>
        <taxon>Dikarya</taxon>
        <taxon>Ascomycota</taxon>
        <taxon>Pezizomycotina</taxon>
        <taxon>Dothideomycetes</taxon>
        <taxon>Pleosporomycetidae</taxon>
        <taxon>Pleosporales</taxon>
        <taxon>Pleosporineae</taxon>
        <taxon>Pleosporaceae</taxon>
        <taxon>Decorospora</taxon>
    </lineage>
</organism>
<evidence type="ECO:0008006" key="5">
    <source>
        <dbReference type="Google" id="ProtNLM"/>
    </source>
</evidence>
<dbReference type="GO" id="GO:0070762">
    <property type="term" value="C:nuclear pore transmembrane ring"/>
    <property type="evidence" value="ECO:0007669"/>
    <property type="project" value="TreeGrafter"/>
</dbReference>